<comment type="caution">
    <text evidence="2">The sequence shown here is derived from an EMBL/GenBank/DDBJ whole genome shotgun (WGS) entry which is preliminary data.</text>
</comment>
<dbReference type="AlphaFoldDB" id="A0A5J5EKW3"/>
<feature type="chain" id="PRO_5023888781" evidence="1">
    <location>
        <begin position="19"/>
        <end position="89"/>
    </location>
</feature>
<organism evidence="2 3">
    <name type="scientific">Sphaerosporella brunnea</name>
    <dbReference type="NCBI Taxonomy" id="1250544"/>
    <lineage>
        <taxon>Eukaryota</taxon>
        <taxon>Fungi</taxon>
        <taxon>Dikarya</taxon>
        <taxon>Ascomycota</taxon>
        <taxon>Pezizomycotina</taxon>
        <taxon>Pezizomycetes</taxon>
        <taxon>Pezizales</taxon>
        <taxon>Pyronemataceae</taxon>
        <taxon>Sphaerosporella</taxon>
    </lineage>
</organism>
<protein>
    <submittedName>
        <fullName evidence="2">Uncharacterized protein</fullName>
    </submittedName>
</protein>
<keyword evidence="1" id="KW-0732">Signal</keyword>
<keyword evidence="3" id="KW-1185">Reference proteome</keyword>
<name>A0A5J5EKW3_9PEZI</name>
<reference evidence="2 3" key="1">
    <citation type="submission" date="2019-09" db="EMBL/GenBank/DDBJ databases">
        <title>Draft genome of the ectomycorrhizal ascomycete Sphaerosporella brunnea.</title>
        <authorList>
            <consortium name="DOE Joint Genome Institute"/>
            <person name="Benucci G.M."/>
            <person name="Marozzi G."/>
            <person name="Antonielli L."/>
            <person name="Sanchez S."/>
            <person name="Marco P."/>
            <person name="Wang X."/>
            <person name="Falini L.B."/>
            <person name="Barry K."/>
            <person name="Haridas S."/>
            <person name="Lipzen A."/>
            <person name="Labutti K."/>
            <person name="Grigoriev I.V."/>
            <person name="Murat C."/>
            <person name="Martin F."/>
            <person name="Albertini E."/>
            <person name="Donnini D."/>
            <person name="Bonito G."/>
        </authorList>
    </citation>
    <scope>NUCLEOTIDE SEQUENCE [LARGE SCALE GENOMIC DNA]</scope>
    <source>
        <strain evidence="2 3">Sb_GMNB300</strain>
    </source>
</reference>
<evidence type="ECO:0000313" key="3">
    <source>
        <dbReference type="Proteomes" id="UP000326924"/>
    </source>
</evidence>
<gene>
    <name evidence="2" type="ORF">FN846DRAFT_965418</name>
</gene>
<evidence type="ECO:0000313" key="2">
    <source>
        <dbReference type="EMBL" id="KAA8896282.1"/>
    </source>
</evidence>
<proteinExistence type="predicted"/>
<accession>A0A5J5EKW3</accession>
<dbReference type="EMBL" id="VXIS01000217">
    <property type="protein sequence ID" value="KAA8896282.1"/>
    <property type="molecule type" value="Genomic_DNA"/>
</dbReference>
<feature type="signal peptide" evidence="1">
    <location>
        <begin position="1"/>
        <end position="18"/>
    </location>
</feature>
<dbReference type="InParanoid" id="A0A5J5EKW3"/>
<evidence type="ECO:0000256" key="1">
    <source>
        <dbReference type="SAM" id="SignalP"/>
    </source>
</evidence>
<sequence>MTLFYALIFNLVMPKATPDYVLVKEYLTTPFASGSMFVYLILIHAGWRCVHFFPTSVCLPSSSFFLGHSCVCVASWCCVAERHLRGVFG</sequence>
<dbReference type="Proteomes" id="UP000326924">
    <property type="component" value="Unassembled WGS sequence"/>
</dbReference>